<dbReference type="GeneID" id="81362102"/>
<reference evidence="2" key="1">
    <citation type="submission" date="2022-11" db="EMBL/GenBank/DDBJ databases">
        <authorList>
            <person name="Petersen C."/>
        </authorList>
    </citation>
    <scope>NUCLEOTIDE SEQUENCE</scope>
    <source>
        <strain evidence="2">IBT 30761</strain>
    </source>
</reference>
<keyword evidence="3" id="KW-1185">Reference proteome</keyword>
<proteinExistence type="predicted"/>
<dbReference type="EMBL" id="JAPQKI010000010">
    <property type="protein sequence ID" value="KAJ5085861.1"/>
    <property type="molecule type" value="Genomic_DNA"/>
</dbReference>
<feature type="chain" id="PRO_5040937502" evidence="1">
    <location>
        <begin position="20"/>
        <end position="293"/>
    </location>
</feature>
<dbReference type="OrthoDB" id="5425701at2759"/>
<evidence type="ECO:0000313" key="2">
    <source>
        <dbReference type="EMBL" id="KAJ5085861.1"/>
    </source>
</evidence>
<dbReference type="Proteomes" id="UP001149074">
    <property type="component" value="Unassembled WGS sequence"/>
</dbReference>
<protein>
    <submittedName>
        <fullName evidence="2">Uncharacterized protein</fullName>
    </submittedName>
</protein>
<dbReference type="AlphaFoldDB" id="A0A9W9JYB4"/>
<organism evidence="2 3">
    <name type="scientific">Penicillium argentinense</name>
    <dbReference type="NCBI Taxonomy" id="1131581"/>
    <lineage>
        <taxon>Eukaryota</taxon>
        <taxon>Fungi</taxon>
        <taxon>Dikarya</taxon>
        <taxon>Ascomycota</taxon>
        <taxon>Pezizomycotina</taxon>
        <taxon>Eurotiomycetes</taxon>
        <taxon>Eurotiomycetidae</taxon>
        <taxon>Eurotiales</taxon>
        <taxon>Aspergillaceae</taxon>
        <taxon>Penicillium</taxon>
    </lineage>
</organism>
<name>A0A9W9JYB4_9EURO</name>
<evidence type="ECO:0000313" key="3">
    <source>
        <dbReference type="Proteomes" id="UP001149074"/>
    </source>
</evidence>
<sequence length="293" mass="31834">MNLKTLFLGLSLGFLATNALPQGEKYSLKSVERSIPEAGEDATHISHLFTRDDNDIFGKVTTAVGRAASDDCNENTRVEGLYVPQEWAGWIPAEGNKWVRYNCAKAEYVETSTFRGKVKTCKKQTNENKSNVNVPRAIVTDGLATCMSIMAVSNAGTLMTHVSPPICSIISQGIKDASSDAHKQAQGLRNSIVALRKEYLPDMSGVKMVVVQGPYNPGVDAGSDGTKERARKAIAELFQVELDNAMYTQINNRELSESWVLEAAGGGRTASVEYVDGRPRVNAGVHNMEFNAS</sequence>
<feature type="signal peptide" evidence="1">
    <location>
        <begin position="1"/>
        <end position="19"/>
    </location>
</feature>
<comment type="caution">
    <text evidence="2">The sequence shown here is derived from an EMBL/GenBank/DDBJ whole genome shotgun (WGS) entry which is preliminary data.</text>
</comment>
<accession>A0A9W9JYB4</accession>
<gene>
    <name evidence="2" type="ORF">N7532_010632</name>
</gene>
<dbReference type="RefSeq" id="XP_056470539.1">
    <property type="nucleotide sequence ID" value="XM_056623123.1"/>
</dbReference>
<reference evidence="2" key="2">
    <citation type="journal article" date="2023" name="IMA Fungus">
        <title>Comparative genomic study of the Penicillium genus elucidates a diverse pangenome and 15 lateral gene transfer events.</title>
        <authorList>
            <person name="Petersen C."/>
            <person name="Sorensen T."/>
            <person name="Nielsen M.R."/>
            <person name="Sondergaard T.E."/>
            <person name="Sorensen J.L."/>
            <person name="Fitzpatrick D.A."/>
            <person name="Frisvad J.C."/>
            <person name="Nielsen K.L."/>
        </authorList>
    </citation>
    <scope>NUCLEOTIDE SEQUENCE</scope>
    <source>
        <strain evidence="2">IBT 30761</strain>
    </source>
</reference>
<keyword evidence="1" id="KW-0732">Signal</keyword>
<evidence type="ECO:0000256" key="1">
    <source>
        <dbReference type="SAM" id="SignalP"/>
    </source>
</evidence>